<dbReference type="Pfam" id="PF13516">
    <property type="entry name" value="LRR_6"/>
    <property type="match status" value="3"/>
</dbReference>
<dbReference type="SUPFAM" id="SSF52047">
    <property type="entry name" value="RNI-like"/>
    <property type="match status" value="1"/>
</dbReference>
<keyword evidence="5" id="KW-1185">Reference proteome</keyword>
<evidence type="ECO:0000256" key="2">
    <source>
        <dbReference type="ARBA" id="ARBA00022614"/>
    </source>
</evidence>
<dbReference type="Gene3D" id="3.80.10.10">
    <property type="entry name" value="Ribonuclease Inhibitor"/>
    <property type="match status" value="1"/>
</dbReference>
<keyword evidence="3" id="KW-0677">Repeat</keyword>
<dbReference type="Proteomes" id="UP001530293">
    <property type="component" value="Unassembled WGS sequence"/>
</dbReference>
<gene>
    <name evidence="4" type="ORF">ACHAWU_006110</name>
</gene>
<dbReference type="GO" id="GO:0005096">
    <property type="term" value="F:GTPase activator activity"/>
    <property type="evidence" value="ECO:0007669"/>
    <property type="project" value="UniProtKB-KW"/>
</dbReference>
<dbReference type="InterPro" id="IPR001611">
    <property type="entry name" value="Leu-rich_rpt"/>
</dbReference>
<reference evidence="4 5" key="1">
    <citation type="submission" date="2024-10" db="EMBL/GenBank/DDBJ databases">
        <title>Updated reference genomes for cyclostephanoid diatoms.</title>
        <authorList>
            <person name="Roberts W.R."/>
            <person name="Alverson A.J."/>
        </authorList>
    </citation>
    <scope>NUCLEOTIDE SEQUENCE [LARGE SCALE GENOMIC DNA]</scope>
    <source>
        <strain evidence="4 5">AJA232-27</strain>
    </source>
</reference>
<dbReference type="EMBL" id="JALLBG020000203">
    <property type="protein sequence ID" value="KAL3759326.1"/>
    <property type="molecule type" value="Genomic_DNA"/>
</dbReference>
<organism evidence="4 5">
    <name type="scientific">Discostella pseudostelligera</name>
    <dbReference type="NCBI Taxonomy" id="259834"/>
    <lineage>
        <taxon>Eukaryota</taxon>
        <taxon>Sar</taxon>
        <taxon>Stramenopiles</taxon>
        <taxon>Ochrophyta</taxon>
        <taxon>Bacillariophyta</taxon>
        <taxon>Coscinodiscophyceae</taxon>
        <taxon>Thalassiosirophycidae</taxon>
        <taxon>Stephanodiscales</taxon>
        <taxon>Stephanodiscaceae</taxon>
        <taxon>Discostella</taxon>
    </lineage>
</organism>
<dbReference type="SMART" id="SM00368">
    <property type="entry name" value="LRR_RI"/>
    <property type="match status" value="3"/>
</dbReference>
<proteinExistence type="predicted"/>
<keyword evidence="1" id="KW-0343">GTPase activation</keyword>
<dbReference type="PANTHER" id="PTHR24113:SF12">
    <property type="entry name" value="RAN GTPASE-ACTIVATING PROTEIN 1"/>
    <property type="match status" value="1"/>
</dbReference>
<accession>A0ABD3M9B0</accession>
<dbReference type="AlphaFoldDB" id="A0ABD3M9B0"/>
<evidence type="ECO:0000313" key="5">
    <source>
        <dbReference type="Proteomes" id="UP001530293"/>
    </source>
</evidence>
<dbReference type="InterPro" id="IPR027038">
    <property type="entry name" value="RanGap"/>
</dbReference>
<evidence type="ECO:0000313" key="4">
    <source>
        <dbReference type="EMBL" id="KAL3759326.1"/>
    </source>
</evidence>
<evidence type="ECO:0000256" key="1">
    <source>
        <dbReference type="ARBA" id="ARBA00022468"/>
    </source>
</evidence>
<dbReference type="InterPro" id="IPR032675">
    <property type="entry name" value="LRR_dom_sf"/>
</dbReference>
<keyword evidence="2" id="KW-0433">Leucine-rich repeat</keyword>
<sequence length="283" mass="31265">MICCRAAAVAVADDEALAHDDGEREGAIFLVGNHIRDKGVARVVDALNEPCCRKYYKLYLCDNRVGRLGASCISTALNHNTTLRELSLGNNHIGDEGARYLANSLTHNGTLEMLNLEKNSIGPIGIIALANALEHDNSSLKWLVLSENPIGDEGVKSMLRCVGNTSSFERLQNCNHCLLSVTMRKATQVDDSTATIRKMQSYLKINRLSANSSRLVVQRKVIQCVRENHHALLEYLSVVQNRDGLKEVHCALHILALLGEQRDLSTMFAVLKNTPQLFLFGNN</sequence>
<protein>
    <submittedName>
        <fullName evidence="4">Uncharacterized protein</fullName>
    </submittedName>
</protein>
<dbReference type="PANTHER" id="PTHR24113">
    <property type="entry name" value="RAN GTPASE-ACTIVATING PROTEIN 1"/>
    <property type="match status" value="1"/>
</dbReference>
<comment type="caution">
    <text evidence="4">The sequence shown here is derived from an EMBL/GenBank/DDBJ whole genome shotgun (WGS) entry which is preliminary data.</text>
</comment>
<evidence type="ECO:0000256" key="3">
    <source>
        <dbReference type="ARBA" id="ARBA00022737"/>
    </source>
</evidence>
<name>A0ABD3M9B0_9STRA</name>